<evidence type="ECO:0000313" key="2">
    <source>
        <dbReference type="EMBL" id="MPM70388.1"/>
    </source>
</evidence>
<sequence length="175" mass="18486">MKKRPSRLFRIVSGRNGAAVEPLPVPVRTPEEPGGVALPALLRDGAVAQPQRIAFDRQFPRVVAARRERPVVHIVVGEVGDRGGVADLQRDVGEDSGVIHRPTAQVNREAGGQVQVLLVGQDIAVHLHGEVTVGEPIPGVGSAERHQGAGGAQRAEVERQGAVHRHGGVVADKPD</sequence>
<organism evidence="2">
    <name type="scientific">bioreactor metagenome</name>
    <dbReference type="NCBI Taxonomy" id="1076179"/>
    <lineage>
        <taxon>unclassified sequences</taxon>
        <taxon>metagenomes</taxon>
        <taxon>ecological metagenomes</taxon>
    </lineage>
</organism>
<name>A0A645BZ60_9ZZZZ</name>
<accession>A0A645BZ60</accession>
<protein>
    <submittedName>
        <fullName evidence="2">Uncharacterized protein</fullName>
    </submittedName>
</protein>
<evidence type="ECO:0000256" key="1">
    <source>
        <dbReference type="SAM" id="MobiDB-lite"/>
    </source>
</evidence>
<proteinExistence type="predicted"/>
<feature type="region of interest" description="Disordered" evidence="1">
    <location>
        <begin position="136"/>
        <end position="175"/>
    </location>
</feature>
<comment type="caution">
    <text evidence="2">The sequence shown here is derived from an EMBL/GenBank/DDBJ whole genome shotgun (WGS) entry which is preliminary data.</text>
</comment>
<dbReference type="AlphaFoldDB" id="A0A645BZ60"/>
<gene>
    <name evidence="2" type="ORF">SDC9_117343</name>
</gene>
<dbReference type="EMBL" id="VSSQ01023444">
    <property type="protein sequence ID" value="MPM70388.1"/>
    <property type="molecule type" value="Genomic_DNA"/>
</dbReference>
<reference evidence="2" key="1">
    <citation type="submission" date="2019-08" db="EMBL/GenBank/DDBJ databases">
        <authorList>
            <person name="Kucharzyk K."/>
            <person name="Murdoch R.W."/>
            <person name="Higgins S."/>
            <person name="Loffler F."/>
        </authorList>
    </citation>
    <scope>NUCLEOTIDE SEQUENCE</scope>
</reference>